<reference evidence="2 3" key="1">
    <citation type="submission" date="2018-06" db="EMBL/GenBank/DDBJ databases">
        <title>Genomic Encyclopedia of Archaeal and Bacterial Type Strains, Phase II (KMG-II): from individual species to whole genera.</title>
        <authorList>
            <person name="Goeker M."/>
        </authorList>
    </citation>
    <scope>NUCLEOTIDE SEQUENCE [LARGE SCALE GENOMIC DNA]</scope>
    <source>
        <strain evidence="2 3">DSM 29821</strain>
    </source>
</reference>
<organism evidence="2 3">
    <name type="scientific">Chitinophaga dinghuensis</name>
    <dbReference type="NCBI Taxonomy" id="1539050"/>
    <lineage>
        <taxon>Bacteria</taxon>
        <taxon>Pseudomonadati</taxon>
        <taxon>Bacteroidota</taxon>
        <taxon>Chitinophagia</taxon>
        <taxon>Chitinophagales</taxon>
        <taxon>Chitinophagaceae</taxon>
        <taxon>Chitinophaga</taxon>
    </lineage>
</organism>
<accession>A0A327W0D2</accession>
<sequence length="414" mass="45258">MLVLSLLLIQQAHAQFRNFGKPKWTYRTQDKIFTTPALFRQSILTASMDGHLYSLQRTNGRLNWKFKTGAGIATHPLVTDSTVYFGSYDGHYYAVNAGNGKLQWKFQTGGERRVGSKGYLGMTPATMYMEDQYDLYLSSPATDSAHVFFGSSDSCIYAVNRKSGKQVWKYKTNGPVHGGVAYSNNMVVVGSWDTNVYALDAVSGKLIWKFKTGEDPKTHILEGIQSTPVVAGNTVYIGARDARLYALDLHSGQRKWEHSAGNAWVVGSVVVVDNHVYVGTSDSYLMLDINASTGEAHKQTKGGGYVFGAPAVYGNTLCYGDFTGRLILINTPNWQTTSLFDTPGRTEFGGQLLDSGNISFMKIAAGASPEKYSTAVAFMNQLYKLGPFAAAPVIAESTVYATSTDGNLYAIELK</sequence>
<comment type="caution">
    <text evidence="2">The sequence shown here is derived from an EMBL/GenBank/DDBJ whole genome shotgun (WGS) entry which is preliminary data.</text>
</comment>
<evidence type="ECO:0000313" key="2">
    <source>
        <dbReference type="EMBL" id="RAJ77502.1"/>
    </source>
</evidence>
<dbReference type="InterPro" id="IPR018391">
    <property type="entry name" value="PQQ_b-propeller_rpt"/>
</dbReference>
<dbReference type="InterPro" id="IPR002372">
    <property type="entry name" value="PQQ_rpt_dom"/>
</dbReference>
<dbReference type="Gene3D" id="2.130.10.10">
    <property type="entry name" value="YVTN repeat-like/Quinoprotein amine dehydrogenase"/>
    <property type="match status" value="2"/>
</dbReference>
<feature type="domain" description="Pyrrolo-quinoline quinone repeat" evidence="1">
    <location>
        <begin position="22"/>
        <end position="111"/>
    </location>
</feature>
<dbReference type="PANTHER" id="PTHR34512:SF30">
    <property type="entry name" value="OUTER MEMBRANE PROTEIN ASSEMBLY FACTOR BAMB"/>
    <property type="match status" value="1"/>
</dbReference>
<proteinExistence type="predicted"/>
<dbReference type="InterPro" id="IPR015943">
    <property type="entry name" value="WD40/YVTN_repeat-like_dom_sf"/>
</dbReference>
<evidence type="ECO:0000259" key="1">
    <source>
        <dbReference type="Pfam" id="PF13360"/>
    </source>
</evidence>
<dbReference type="Gene3D" id="2.40.128.630">
    <property type="match status" value="1"/>
</dbReference>
<gene>
    <name evidence="2" type="ORF">CLV59_107269</name>
</gene>
<dbReference type="Pfam" id="PF13360">
    <property type="entry name" value="PQQ_2"/>
    <property type="match status" value="2"/>
</dbReference>
<dbReference type="Proteomes" id="UP000249819">
    <property type="component" value="Unassembled WGS sequence"/>
</dbReference>
<name>A0A327W0D2_9BACT</name>
<dbReference type="EMBL" id="QLMA01000007">
    <property type="protein sequence ID" value="RAJ77502.1"/>
    <property type="molecule type" value="Genomic_DNA"/>
</dbReference>
<dbReference type="PANTHER" id="PTHR34512">
    <property type="entry name" value="CELL SURFACE PROTEIN"/>
    <property type="match status" value="1"/>
</dbReference>
<protein>
    <submittedName>
        <fullName evidence="2">Outer membrane protein assembly factor BamB</fullName>
    </submittedName>
</protein>
<keyword evidence="3" id="KW-1185">Reference proteome</keyword>
<evidence type="ECO:0000313" key="3">
    <source>
        <dbReference type="Proteomes" id="UP000249819"/>
    </source>
</evidence>
<dbReference type="AlphaFoldDB" id="A0A327W0D2"/>
<feature type="domain" description="Pyrrolo-quinoline quinone repeat" evidence="1">
    <location>
        <begin position="153"/>
        <end position="388"/>
    </location>
</feature>
<dbReference type="SUPFAM" id="SSF50998">
    <property type="entry name" value="Quinoprotein alcohol dehydrogenase-like"/>
    <property type="match status" value="1"/>
</dbReference>
<dbReference type="InterPro" id="IPR011047">
    <property type="entry name" value="Quinoprotein_ADH-like_sf"/>
</dbReference>
<dbReference type="SMART" id="SM00564">
    <property type="entry name" value="PQQ"/>
    <property type="match status" value="7"/>
</dbReference>